<evidence type="ECO:0000313" key="2">
    <source>
        <dbReference type="EMBL" id="MEJ5945404.1"/>
    </source>
</evidence>
<organism evidence="2 3">
    <name type="scientific">Pseudokineococcus basanitobsidens</name>
    <dbReference type="NCBI Taxonomy" id="1926649"/>
    <lineage>
        <taxon>Bacteria</taxon>
        <taxon>Bacillati</taxon>
        <taxon>Actinomycetota</taxon>
        <taxon>Actinomycetes</taxon>
        <taxon>Kineosporiales</taxon>
        <taxon>Kineosporiaceae</taxon>
        <taxon>Pseudokineococcus</taxon>
    </lineage>
</organism>
<dbReference type="SUPFAM" id="SSF54593">
    <property type="entry name" value="Glyoxalase/Bleomycin resistance protein/Dihydroxybiphenyl dioxygenase"/>
    <property type="match status" value="2"/>
</dbReference>
<proteinExistence type="predicted"/>
<dbReference type="Proteomes" id="UP001387100">
    <property type="component" value="Unassembled WGS sequence"/>
</dbReference>
<evidence type="ECO:0000313" key="3">
    <source>
        <dbReference type="Proteomes" id="UP001387100"/>
    </source>
</evidence>
<evidence type="ECO:0000259" key="1">
    <source>
        <dbReference type="PROSITE" id="PS51819"/>
    </source>
</evidence>
<name>A0ABU8RK36_9ACTN</name>
<dbReference type="Pfam" id="PF18029">
    <property type="entry name" value="Glyoxalase_6"/>
    <property type="match status" value="1"/>
</dbReference>
<dbReference type="EMBL" id="JBBIAA010000007">
    <property type="protein sequence ID" value="MEJ5945404.1"/>
    <property type="molecule type" value="Genomic_DNA"/>
</dbReference>
<gene>
    <name evidence="2" type="ORF">WDZ17_08870</name>
</gene>
<dbReference type="PROSITE" id="PS51819">
    <property type="entry name" value="VOC"/>
    <property type="match status" value="2"/>
</dbReference>
<dbReference type="InterPro" id="IPR041581">
    <property type="entry name" value="Glyoxalase_6"/>
</dbReference>
<reference evidence="2 3" key="1">
    <citation type="journal article" date="2017" name="Int. J. Syst. Evol. Microbiol.">
        <title>Pseudokineococcus basanitobsidens sp. nov., isolated from volcanic rock.</title>
        <authorList>
            <person name="Lee D.W."/>
            <person name="Park M.Y."/>
            <person name="Kim J.J."/>
            <person name="Kim B.S."/>
        </authorList>
    </citation>
    <scope>NUCLEOTIDE SEQUENCE [LARGE SCALE GENOMIC DNA]</scope>
    <source>
        <strain evidence="2 3">DSM 103726</strain>
    </source>
</reference>
<dbReference type="PANTHER" id="PTHR33993">
    <property type="entry name" value="GLYOXALASE-RELATED"/>
    <property type="match status" value="1"/>
</dbReference>
<protein>
    <submittedName>
        <fullName evidence="2">VOC family protein</fullName>
    </submittedName>
</protein>
<dbReference type="InterPro" id="IPR004360">
    <property type="entry name" value="Glyas_Fos-R_dOase_dom"/>
</dbReference>
<dbReference type="RefSeq" id="WP_339574788.1">
    <property type="nucleotide sequence ID" value="NZ_JBBIAA010000007.1"/>
</dbReference>
<feature type="domain" description="VOC" evidence="1">
    <location>
        <begin position="153"/>
        <end position="286"/>
    </location>
</feature>
<dbReference type="InterPro" id="IPR029068">
    <property type="entry name" value="Glyas_Bleomycin-R_OHBP_Dase"/>
</dbReference>
<dbReference type="Gene3D" id="3.10.180.10">
    <property type="entry name" value="2,3-Dihydroxybiphenyl 1,2-Dioxygenase, domain 1"/>
    <property type="match status" value="2"/>
</dbReference>
<comment type="caution">
    <text evidence="2">The sequence shown here is derived from an EMBL/GenBank/DDBJ whole genome shotgun (WGS) entry which is preliminary data.</text>
</comment>
<accession>A0ABU8RK36</accession>
<dbReference type="Pfam" id="PF00903">
    <property type="entry name" value="Glyoxalase"/>
    <property type="match status" value="1"/>
</dbReference>
<dbReference type="InterPro" id="IPR052164">
    <property type="entry name" value="Anthracycline_SecMetBiosynth"/>
</dbReference>
<sequence>MSTQGTADAPVPRSYPQGVPCWVDLEVDDVGAAADFYAGLLGWELTDAVPPAVPGSYLVATVGGLDVAALGTPDPQAPPLPPAWSTYVAVDDADAAADAVRAAGGRVLHGPSDVGPGGAAGRAVLCRDPQGLDIRLWQAGRRLGAQHVNAPGGWGFSHLRAEDPDAALAFYGPLLGWRVRELWPGSPPWITLPGYGDHLAATSRPGIHEEQSFAPEGFADVVAAVQPVPPGDRPRWEVSFGVADRDAAAARVEVLGGEVLRTADDGWTRSVEVRDPVGADVTLTQLTPPDDA</sequence>
<feature type="domain" description="VOC" evidence="1">
    <location>
        <begin position="19"/>
        <end position="139"/>
    </location>
</feature>
<dbReference type="PANTHER" id="PTHR33993:SF14">
    <property type="entry name" value="GB|AAF24581.1"/>
    <property type="match status" value="1"/>
</dbReference>
<dbReference type="InterPro" id="IPR037523">
    <property type="entry name" value="VOC_core"/>
</dbReference>
<keyword evidence="3" id="KW-1185">Reference proteome</keyword>